<evidence type="ECO:0000313" key="4">
    <source>
        <dbReference type="EnsemblMetazoa" id="G18243.1:cds"/>
    </source>
</evidence>
<dbReference type="Proteomes" id="UP000005408">
    <property type="component" value="Unassembled WGS sequence"/>
</dbReference>
<keyword evidence="2" id="KW-0812">Transmembrane</keyword>
<keyword evidence="2" id="KW-1133">Transmembrane helix</keyword>
<dbReference type="AlphaFoldDB" id="A0A8W8JB30"/>
<feature type="transmembrane region" description="Helical" evidence="2">
    <location>
        <begin position="142"/>
        <end position="163"/>
    </location>
</feature>
<evidence type="ECO:0008006" key="6">
    <source>
        <dbReference type="Google" id="ProtNLM"/>
    </source>
</evidence>
<name>A0A8W8JB30_MAGGI</name>
<organism evidence="4 5">
    <name type="scientific">Magallana gigas</name>
    <name type="common">Pacific oyster</name>
    <name type="synonym">Crassostrea gigas</name>
    <dbReference type="NCBI Taxonomy" id="29159"/>
    <lineage>
        <taxon>Eukaryota</taxon>
        <taxon>Metazoa</taxon>
        <taxon>Spiralia</taxon>
        <taxon>Lophotrochozoa</taxon>
        <taxon>Mollusca</taxon>
        <taxon>Bivalvia</taxon>
        <taxon>Autobranchia</taxon>
        <taxon>Pteriomorphia</taxon>
        <taxon>Ostreida</taxon>
        <taxon>Ostreoidea</taxon>
        <taxon>Ostreidae</taxon>
        <taxon>Magallana</taxon>
    </lineage>
</organism>
<evidence type="ECO:0000256" key="1">
    <source>
        <dbReference type="SAM" id="MobiDB-lite"/>
    </source>
</evidence>
<dbReference type="OrthoDB" id="6105671at2759"/>
<evidence type="ECO:0000313" key="5">
    <source>
        <dbReference type="Proteomes" id="UP000005408"/>
    </source>
</evidence>
<keyword evidence="5" id="KW-1185">Reference proteome</keyword>
<evidence type="ECO:0000256" key="2">
    <source>
        <dbReference type="SAM" id="Phobius"/>
    </source>
</evidence>
<feature type="chain" id="PRO_5036471362" description="TNFR-Cys domain-containing protein" evidence="3">
    <location>
        <begin position="20"/>
        <end position="260"/>
    </location>
</feature>
<dbReference type="EnsemblMetazoa" id="G18243.1">
    <property type="protein sequence ID" value="G18243.1:cds"/>
    <property type="gene ID" value="G18243"/>
</dbReference>
<accession>A0A8W8JB30</accession>
<reference evidence="4" key="1">
    <citation type="submission" date="2022-08" db="UniProtKB">
        <authorList>
            <consortium name="EnsemblMetazoa"/>
        </authorList>
    </citation>
    <scope>IDENTIFICATION</scope>
    <source>
        <strain evidence="4">05x7-T-G4-1.051#20</strain>
    </source>
</reference>
<feature type="compositionally biased region" description="Basic and acidic residues" evidence="1">
    <location>
        <begin position="200"/>
        <end position="218"/>
    </location>
</feature>
<feature type="signal peptide" evidence="3">
    <location>
        <begin position="1"/>
        <end position="19"/>
    </location>
</feature>
<keyword evidence="2" id="KW-0472">Membrane</keyword>
<protein>
    <recommendedName>
        <fullName evidence="6">TNFR-Cys domain-containing protein</fullName>
    </recommendedName>
</protein>
<evidence type="ECO:0000256" key="3">
    <source>
        <dbReference type="SAM" id="SignalP"/>
    </source>
</evidence>
<feature type="region of interest" description="Disordered" evidence="1">
    <location>
        <begin position="200"/>
        <end position="222"/>
    </location>
</feature>
<sequence length="260" mass="29396">MNPMITILILICFLTEFIAFTNSDICRSQDGNLKCCPGFVWNIKENKCKQCDAGTIGPHCEIVCPYPWYGKQCLSKCNCSKDHCDPADGCIEWTTQVLLPKHTSTVSRSEGLNDIGMGMFTIVPFETDNADASTDSQISYKWVFVTTVPLCVIFGIIIVALMLKHLRQRRDIVTIDAAYTVPTHQNVRHIYDLCDEGHIQENPKRENGQDQENTKDAEYTAPTHQNVRHIYDMCNESLHPENAIADDDGYLTVVDKKDNE</sequence>
<keyword evidence="3" id="KW-0732">Signal</keyword>
<proteinExistence type="predicted"/>